<dbReference type="AlphaFoldDB" id="B8FKT0"/>
<dbReference type="KEGG" id="dal:Dalk_2760"/>
<protein>
    <submittedName>
        <fullName evidence="1">Uncharacterized protein</fullName>
    </submittedName>
</protein>
<accession>B8FKT0</accession>
<dbReference type="RefSeq" id="WP_015947522.1">
    <property type="nucleotide sequence ID" value="NC_011768.1"/>
</dbReference>
<dbReference type="EMBL" id="CP001322">
    <property type="protein sequence ID" value="ACL04452.1"/>
    <property type="molecule type" value="Genomic_DNA"/>
</dbReference>
<dbReference type="Proteomes" id="UP000000739">
    <property type="component" value="Chromosome"/>
</dbReference>
<keyword evidence="2" id="KW-1185">Reference proteome</keyword>
<reference evidence="1 2" key="1">
    <citation type="journal article" date="2012" name="Environ. Microbiol.">
        <title>The genome sequence of Desulfatibacillum alkenivorans AK-01: a blueprint for anaerobic alkane oxidation.</title>
        <authorList>
            <person name="Callaghan A.V."/>
            <person name="Morris B.E."/>
            <person name="Pereira I.A."/>
            <person name="McInerney M.J."/>
            <person name="Austin R.N."/>
            <person name="Groves J.T."/>
            <person name="Kukor J.J."/>
            <person name="Suflita J.M."/>
            <person name="Young L.Y."/>
            <person name="Zylstra G.J."/>
            <person name="Wawrik B."/>
        </authorList>
    </citation>
    <scope>NUCLEOTIDE SEQUENCE [LARGE SCALE GENOMIC DNA]</scope>
    <source>
        <strain evidence="1 2">AK-01</strain>
    </source>
</reference>
<evidence type="ECO:0000313" key="2">
    <source>
        <dbReference type="Proteomes" id="UP000000739"/>
    </source>
</evidence>
<proteinExistence type="predicted"/>
<organism evidence="1 2">
    <name type="scientific">Desulfatibacillum aliphaticivorans</name>
    <dbReference type="NCBI Taxonomy" id="218208"/>
    <lineage>
        <taxon>Bacteria</taxon>
        <taxon>Pseudomonadati</taxon>
        <taxon>Thermodesulfobacteriota</taxon>
        <taxon>Desulfobacteria</taxon>
        <taxon>Desulfobacterales</taxon>
        <taxon>Desulfatibacillaceae</taxon>
        <taxon>Desulfatibacillum</taxon>
    </lineage>
</organism>
<gene>
    <name evidence="1" type="ordered locus">Dalk_2760</name>
</gene>
<dbReference type="HOGENOM" id="CLU_1882351_0_0_7"/>
<evidence type="ECO:0000313" key="1">
    <source>
        <dbReference type="EMBL" id="ACL04452.1"/>
    </source>
</evidence>
<name>B8FKT0_DESAL</name>
<sequence>MQLAEWRPLLPSPKFLNILHGVIIFEATTVLQRRLCTFSCGIINDPSGFNPESISIRHGNPSVFAKFEQWIANRSNGIGGHSDVSALDIGERSKRLPIVYWLPAPNFSEVNNKILFHLNYYFKPKYIGYFIKFYI</sequence>